<dbReference type="GO" id="GO:0071555">
    <property type="term" value="P:cell wall organization"/>
    <property type="evidence" value="ECO:0007669"/>
    <property type="project" value="UniProtKB-KW"/>
</dbReference>
<dbReference type="GO" id="GO:0016760">
    <property type="term" value="F:cellulose synthase (UDP-forming) activity"/>
    <property type="evidence" value="ECO:0007669"/>
    <property type="project" value="InterPro"/>
</dbReference>
<evidence type="ECO:0000256" key="2">
    <source>
        <dbReference type="ARBA" id="ARBA00022676"/>
    </source>
</evidence>
<evidence type="ECO:0000256" key="1">
    <source>
        <dbReference type="ARBA" id="ARBA00004308"/>
    </source>
</evidence>
<dbReference type="PANTHER" id="PTHR13301">
    <property type="entry name" value="X-BOX TRANSCRIPTION FACTOR-RELATED"/>
    <property type="match status" value="1"/>
</dbReference>
<dbReference type="GO" id="GO:0030244">
    <property type="term" value="P:cellulose biosynthetic process"/>
    <property type="evidence" value="ECO:0007669"/>
    <property type="project" value="InterPro"/>
</dbReference>
<dbReference type="GO" id="GO:0016020">
    <property type="term" value="C:membrane"/>
    <property type="evidence" value="ECO:0007669"/>
    <property type="project" value="InterPro"/>
</dbReference>
<dbReference type="Pfam" id="PF03552">
    <property type="entry name" value="Cellulose_synt"/>
    <property type="match status" value="1"/>
</dbReference>
<evidence type="ECO:0000256" key="6">
    <source>
        <dbReference type="ARBA" id="ARBA00023136"/>
    </source>
</evidence>
<keyword evidence="3" id="KW-0808">Transferase</keyword>
<protein>
    <submittedName>
        <fullName evidence="8">Uncharacterized protein</fullName>
    </submittedName>
</protein>
<proteinExistence type="predicted"/>
<keyword evidence="7" id="KW-0961">Cell wall biogenesis/degradation</keyword>
<reference evidence="8" key="1">
    <citation type="submission" date="2023-03" db="UniProtKB">
        <authorList>
            <consortium name="EnsemblPlants"/>
        </authorList>
    </citation>
    <scope>IDENTIFICATION</scope>
</reference>
<dbReference type="GO" id="GO:0012505">
    <property type="term" value="C:endomembrane system"/>
    <property type="evidence" value="ECO:0007669"/>
    <property type="project" value="UniProtKB-SubCell"/>
</dbReference>
<keyword evidence="4" id="KW-0812">Transmembrane</keyword>
<keyword evidence="2" id="KW-0328">Glycosyltransferase</keyword>
<dbReference type="InterPro" id="IPR005150">
    <property type="entry name" value="Cellulose_synth"/>
</dbReference>
<organism evidence="8">
    <name type="scientific">Cucumis melo</name>
    <name type="common">Muskmelon</name>
    <dbReference type="NCBI Taxonomy" id="3656"/>
    <lineage>
        <taxon>Eukaryota</taxon>
        <taxon>Viridiplantae</taxon>
        <taxon>Streptophyta</taxon>
        <taxon>Embryophyta</taxon>
        <taxon>Tracheophyta</taxon>
        <taxon>Spermatophyta</taxon>
        <taxon>Magnoliopsida</taxon>
        <taxon>eudicotyledons</taxon>
        <taxon>Gunneridae</taxon>
        <taxon>Pentapetalae</taxon>
        <taxon>rosids</taxon>
        <taxon>fabids</taxon>
        <taxon>Cucurbitales</taxon>
        <taxon>Cucurbitaceae</taxon>
        <taxon>Benincaseae</taxon>
        <taxon>Cucumis</taxon>
    </lineage>
</organism>
<keyword evidence="6" id="KW-0472">Membrane</keyword>
<comment type="subcellular location">
    <subcellularLocation>
        <location evidence="1">Endomembrane system</location>
    </subcellularLocation>
</comment>
<dbReference type="AlphaFoldDB" id="A0A9I9E5E4"/>
<evidence type="ECO:0000256" key="7">
    <source>
        <dbReference type="ARBA" id="ARBA00023316"/>
    </source>
</evidence>
<accession>A0A9I9E5E4</accession>
<sequence>MDEQKGHETACIQFPQKFHNVTKNEIYGSSLRVMNEVEFPGVDDFGGPRYHGLGCFHKREMGLRYGCVVEDGMTELSIRRQELKSTYCNPKREAFLRVWSGKDWVGLRMFCNGYLRGQAASKLNVSPLSNLINWYQSDVKSWENSFGTDAITMAHQDKL</sequence>
<name>A0A9I9E5E4_CUCME</name>
<keyword evidence="5" id="KW-1133">Transmembrane helix</keyword>
<evidence type="ECO:0000256" key="5">
    <source>
        <dbReference type="ARBA" id="ARBA00022989"/>
    </source>
</evidence>
<dbReference type="EnsemblPlants" id="MELO3C029018.2.1">
    <property type="protein sequence ID" value="MELO3C029018.2.1"/>
    <property type="gene ID" value="MELO3C029018.2"/>
</dbReference>
<evidence type="ECO:0000256" key="4">
    <source>
        <dbReference type="ARBA" id="ARBA00022692"/>
    </source>
</evidence>
<dbReference type="Gramene" id="MELO3C029018.2.1">
    <property type="protein sequence ID" value="MELO3C029018.2.1"/>
    <property type="gene ID" value="MELO3C029018.2"/>
</dbReference>
<evidence type="ECO:0000256" key="3">
    <source>
        <dbReference type="ARBA" id="ARBA00022679"/>
    </source>
</evidence>
<evidence type="ECO:0000313" key="8">
    <source>
        <dbReference type="EnsemblPlants" id="MELO3C029018.2.1"/>
    </source>
</evidence>